<dbReference type="InterPro" id="IPR007433">
    <property type="entry name" value="DUF481"/>
</dbReference>
<organism evidence="1">
    <name type="scientific">hydrothermal vent metagenome</name>
    <dbReference type="NCBI Taxonomy" id="652676"/>
    <lineage>
        <taxon>unclassified sequences</taxon>
        <taxon>metagenomes</taxon>
        <taxon>ecological metagenomes</taxon>
    </lineage>
</organism>
<protein>
    <recommendedName>
        <fullName evidence="2">DUF481 domain-containing protein</fullName>
    </recommendedName>
</protein>
<sequence length="236" mass="25998">MLKNRVVLFLSLLLISASALSADVGEWTGEGELGFTSTSGNSESESLNAKFAIGKKYVKWKHNAKLDLLRSSNSGVDSADITVFTEKSAYRFAEKTFVFGRVRYEEDKFSGFNHQAVIAFGVGHAFLDTEIHKLETSAGVGYRDNEDSLGVDTQETVFDGEFKYAYIISKTSTFNQNFYLESGRSNTYAKSETFLKLVVVGNLGAKLGYEVKRNSDVPAGAEKTDTISTVTLVYSF</sequence>
<dbReference type="AlphaFoldDB" id="A0A3B0XQY2"/>
<dbReference type="Pfam" id="PF04338">
    <property type="entry name" value="DUF481"/>
    <property type="match status" value="1"/>
</dbReference>
<name>A0A3B0XQY2_9ZZZZ</name>
<proteinExistence type="predicted"/>
<evidence type="ECO:0000313" key="1">
    <source>
        <dbReference type="EMBL" id="VAW66523.1"/>
    </source>
</evidence>
<evidence type="ECO:0008006" key="2">
    <source>
        <dbReference type="Google" id="ProtNLM"/>
    </source>
</evidence>
<reference evidence="1" key="1">
    <citation type="submission" date="2018-06" db="EMBL/GenBank/DDBJ databases">
        <authorList>
            <person name="Zhirakovskaya E."/>
        </authorList>
    </citation>
    <scope>NUCLEOTIDE SEQUENCE</scope>
</reference>
<dbReference type="EMBL" id="UOFG01000277">
    <property type="protein sequence ID" value="VAW66523.1"/>
    <property type="molecule type" value="Genomic_DNA"/>
</dbReference>
<accession>A0A3B0XQY2</accession>
<gene>
    <name evidence="1" type="ORF">MNBD_GAMMA11-1236</name>
</gene>